<dbReference type="EMBL" id="LN614827">
    <property type="protein sequence ID" value="CEG55964.1"/>
    <property type="molecule type" value="Genomic_DNA"/>
</dbReference>
<dbReference type="HOGENOM" id="CLU_176210_0_0_6"/>
<evidence type="ECO:0000313" key="2">
    <source>
        <dbReference type="EMBL" id="CEG55964.1"/>
    </source>
</evidence>
<dbReference type="SUPFAM" id="SSF47413">
    <property type="entry name" value="lambda repressor-like DNA-binding domains"/>
    <property type="match status" value="1"/>
</dbReference>
<accession>A0A098G1W6</accession>
<dbReference type="Gene3D" id="1.10.260.40">
    <property type="entry name" value="lambda repressor-like DNA-binding domains"/>
    <property type="match status" value="1"/>
</dbReference>
<sequence length="105" mass="11893">MITKDTQETLKYLENLIGEKLTLGSFILAIRQGEELSQVEFAKTLGVSRQVLCDIEHGRRIISPKKAAEYADILGYSKKQFVRLCLQDMIDRDHLGLIVEIENAA</sequence>
<dbReference type="KEGG" id="lfa:LFA_0506"/>
<reference evidence="3" key="1">
    <citation type="submission" date="2014-09" db="EMBL/GenBank/DDBJ databases">
        <authorList>
            <person name="Gomez-Valero L."/>
        </authorList>
    </citation>
    <scope>NUCLEOTIDE SEQUENCE [LARGE SCALE GENOMIC DNA]</scope>
    <source>
        <strain evidence="3">ATCC700992</strain>
    </source>
</reference>
<dbReference type="OrthoDB" id="5645441at2"/>
<dbReference type="SMART" id="SM00530">
    <property type="entry name" value="HTH_XRE"/>
    <property type="match status" value="1"/>
</dbReference>
<proteinExistence type="predicted"/>
<keyword evidence="3" id="KW-1185">Reference proteome</keyword>
<dbReference type="Proteomes" id="UP000032430">
    <property type="component" value="Chromosome I"/>
</dbReference>
<dbReference type="CDD" id="cd00093">
    <property type="entry name" value="HTH_XRE"/>
    <property type="match status" value="1"/>
</dbReference>
<protein>
    <recommendedName>
        <fullName evidence="1">HTH cro/C1-type domain-containing protein</fullName>
    </recommendedName>
</protein>
<feature type="domain" description="HTH cro/C1-type" evidence="1">
    <location>
        <begin position="27"/>
        <end position="81"/>
    </location>
</feature>
<evidence type="ECO:0000313" key="3">
    <source>
        <dbReference type="Proteomes" id="UP000032430"/>
    </source>
</evidence>
<dbReference type="Pfam" id="PF01381">
    <property type="entry name" value="HTH_3"/>
    <property type="match status" value="1"/>
</dbReference>
<name>A0A098G1W6_9GAMM</name>
<dbReference type="PROSITE" id="PS50943">
    <property type="entry name" value="HTH_CROC1"/>
    <property type="match status" value="1"/>
</dbReference>
<organism evidence="2 3">
    <name type="scientific">Legionella fallonii LLAP-10</name>
    <dbReference type="NCBI Taxonomy" id="1212491"/>
    <lineage>
        <taxon>Bacteria</taxon>
        <taxon>Pseudomonadati</taxon>
        <taxon>Pseudomonadota</taxon>
        <taxon>Gammaproteobacteria</taxon>
        <taxon>Legionellales</taxon>
        <taxon>Legionellaceae</taxon>
        <taxon>Legionella</taxon>
    </lineage>
</organism>
<dbReference type="AlphaFoldDB" id="A0A098G1W6"/>
<gene>
    <name evidence="2" type="ORF">LFA_0506</name>
</gene>
<dbReference type="RefSeq" id="WP_045094740.1">
    <property type="nucleotide sequence ID" value="NZ_LN614827.1"/>
</dbReference>
<evidence type="ECO:0000259" key="1">
    <source>
        <dbReference type="PROSITE" id="PS50943"/>
    </source>
</evidence>
<dbReference type="InterPro" id="IPR010982">
    <property type="entry name" value="Lambda_DNA-bd_dom_sf"/>
</dbReference>
<dbReference type="STRING" id="1212491.LFA_0506"/>
<dbReference type="GO" id="GO:0003677">
    <property type="term" value="F:DNA binding"/>
    <property type="evidence" value="ECO:0007669"/>
    <property type="project" value="InterPro"/>
</dbReference>
<dbReference type="InterPro" id="IPR001387">
    <property type="entry name" value="Cro/C1-type_HTH"/>
</dbReference>